<protein>
    <submittedName>
        <fullName evidence="1">(northern house mosquito) hypothetical protein</fullName>
    </submittedName>
</protein>
<dbReference type="AlphaFoldDB" id="A0A8D8G3N0"/>
<evidence type="ECO:0000313" key="1">
    <source>
        <dbReference type="EMBL" id="CAG6493290.1"/>
    </source>
</evidence>
<accession>A0A8D8G3N0</accession>
<name>A0A8D8G3N0_CULPI</name>
<sequence length="128" mass="14438">MNCSVSVGLTRKHVTQRRSTRCIARFAFTGQKRRLSDASRPFSPTCRFSVCRVSMISSVRWCFSGRIIGCRWLYGKSELLRRPPTLSSPLSFSTIGFNLFSLLLSGLPASRRFRSSLNSSCWTAFTIA</sequence>
<proteinExistence type="predicted"/>
<dbReference type="EMBL" id="HBUE01123180">
    <property type="protein sequence ID" value="CAG6493290.1"/>
    <property type="molecule type" value="Transcribed_RNA"/>
</dbReference>
<reference evidence="1" key="1">
    <citation type="submission" date="2021-05" db="EMBL/GenBank/DDBJ databases">
        <authorList>
            <person name="Alioto T."/>
            <person name="Alioto T."/>
            <person name="Gomez Garrido J."/>
        </authorList>
    </citation>
    <scope>NUCLEOTIDE SEQUENCE</scope>
</reference>
<organism evidence="1">
    <name type="scientific">Culex pipiens</name>
    <name type="common">House mosquito</name>
    <dbReference type="NCBI Taxonomy" id="7175"/>
    <lineage>
        <taxon>Eukaryota</taxon>
        <taxon>Metazoa</taxon>
        <taxon>Ecdysozoa</taxon>
        <taxon>Arthropoda</taxon>
        <taxon>Hexapoda</taxon>
        <taxon>Insecta</taxon>
        <taxon>Pterygota</taxon>
        <taxon>Neoptera</taxon>
        <taxon>Endopterygota</taxon>
        <taxon>Diptera</taxon>
        <taxon>Nematocera</taxon>
        <taxon>Culicoidea</taxon>
        <taxon>Culicidae</taxon>
        <taxon>Culicinae</taxon>
        <taxon>Culicini</taxon>
        <taxon>Culex</taxon>
        <taxon>Culex</taxon>
    </lineage>
</organism>